<dbReference type="SUPFAM" id="SSF140683">
    <property type="entry name" value="SP0561-like"/>
    <property type="match status" value="1"/>
</dbReference>
<feature type="domain" description="DUF1858" evidence="1">
    <location>
        <begin position="8"/>
        <end position="57"/>
    </location>
</feature>
<dbReference type="InterPro" id="IPR015077">
    <property type="entry name" value="DUF1858"/>
</dbReference>
<name>A0A645HJW3_9ZZZZ</name>
<evidence type="ECO:0000259" key="1">
    <source>
        <dbReference type="Pfam" id="PF08984"/>
    </source>
</evidence>
<reference evidence="2" key="1">
    <citation type="submission" date="2019-08" db="EMBL/GenBank/DDBJ databases">
        <authorList>
            <person name="Kucharzyk K."/>
            <person name="Murdoch R.W."/>
            <person name="Higgins S."/>
            <person name="Loffler F."/>
        </authorList>
    </citation>
    <scope>NUCLEOTIDE SEQUENCE</scope>
</reference>
<dbReference type="InterPro" id="IPR023883">
    <property type="entry name" value="CHP03980_redox-disulphide"/>
</dbReference>
<proteinExistence type="predicted"/>
<dbReference type="Pfam" id="PF08984">
    <property type="entry name" value="DUF1858"/>
    <property type="match status" value="1"/>
</dbReference>
<dbReference type="PANTHER" id="PTHR39341:SF1">
    <property type="entry name" value="DUF1858 DOMAIN-CONTAINING PROTEIN"/>
    <property type="match status" value="1"/>
</dbReference>
<sequence>MTKQKMEITKDILIGDLVENYPDLASVLVEKYGFHCIGCMAAGMETLEEGATVHGMEQKEIETLVKDLKKRVEAKKK</sequence>
<dbReference type="NCBIfam" id="TIGR03980">
    <property type="entry name" value="prismane_assoc"/>
    <property type="match status" value="1"/>
</dbReference>
<protein>
    <recommendedName>
        <fullName evidence="1">DUF1858 domain-containing protein</fullName>
    </recommendedName>
</protein>
<dbReference type="EMBL" id="VSSQ01094048">
    <property type="protein sequence ID" value="MPN38672.1"/>
    <property type="molecule type" value="Genomic_DNA"/>
</dbReference>
<organism evidence="2">
    <name type="scientific">bioreactor metagenome</name>
    <dbReference type="NCBI Taxonomy" id="1076179"/>
    <lineage>
        <taxon>unclassified sequences</taxon>
        <taxon>metagenomes</taxon>
        <taxon>ecological metagenomes</taxon>
    </lineage>
</organism>
<comment type="caution">
    <text evidence="2">The sequence shown here is derived from an EMBL/GenBank/DDBJ whole genome shotgun (WGS) entry which is preliminary data.</text>
</comment>
<dbReference type="AlphaFoldDB" id="A0A645HJW3"/>
<dbReference type="InterPro" id="IPR038062">
    <property type="entry name" value="ScdA-like_N_sf"/>
</dbReference>
<dbReference type="PANTHER" id="PTHR39341">
    <property type="entry name" value="BSL7085 PROTEIN"/>
    <property type="match status" value="1"/>
</dbReference>
<accession>A0A645HJW3</accession>
<dbReference type="Gene3D" id="1.10.3910.10">
    <property type="entry name" value="SP0561-like"/>
    <property type="match status" value="1"/>
</dbReference>
<gene>
    <name evidence="2" type="ORF">SDC9_186197</name>
</gene>
<evidence type="ECO:0000313" key="2">
    <source>
        <dbReference type="EMBL" id="MPN38672.1"/>
    </source>
</evidence>